<organism evidence="2">
    <name type="scientific">Caldithrix abyssi</name>
    <dbReference type="NCBI Taxonomy" id="187145"/>
    <lineage>
        <taxon>Bacteria</taxon>
        <taxon>Pseudomonadati</taxon>
        <taxon>Calditrichota</taxon>
        <taxon>Calditrichia</taxon>
        <taxon>Calditrichales</taxon>
        <taxon>Calditrichaceae</taxon>
        <taxon>Caldithrix</taxon>
    </lineage>
</organism>
<sequence>MAKAKKPEYFFIERKNILIFLIGLALIAIGFIVMAQPPVNGFLSRTLAPIILVVAYLIIIPIAIFKRTKHNQSESGS</sequence>
<feature type="transmembrane region" description="Helical" evidence="1">
    <location>
        <begin position="47"/>
        <end position="65"/>
    </location>
</feature>
<gene>
    <name evidence="2" type="ORF">ENJ89_04645</name>
</gene>
<accession>A0A7V5PP18</accession>
<feature type="transmembrane region" description="Helical" evidence="1">
    <location>
        <begin position="16"/>
        <end position="35"/>
    </location>
</feature>
<evidence type="ECO:0000313" key="2">
    <source>
        <dbReference type="EMBL" id="HHJ52461.1"/>
    </source>
</evidence>
<dbReference type="AlphaFoldDB" id="A0A7V5PP18"/>
<dbReference type="EMBL" id="DROD01000316">
    <property type="protein sequence ID" value="HHJ52461.1"/>
    <property type="molecule type" value="Genomic_DNA"/>
</dbReference>
<proteinExistence type="predicted"/>
<name>A0A7V5PP18_CALAY</name>
<protein>
    <recommendedName>
        <fullName evidence="3">DUF3098 domain-containing protein</fullName>
    </recommendedName>
</protein>
<reference evidence="2" key="1">
    <citation type="journal article" date="2020" name="mSystems">
        <title>Genome- and Community-Level Interaction Insights into Carbon Utilization and Element Cycling Functions of Hydrothermarchaeota in Hydrothermal Sediment.</title>
        <authorList>
            <person name="Zhou Z."/>
            <person name="Liu Y."/>
            <person name="Xu W."/>
            <person name="Pan J."/>
            <person name="Luo Z.H."/>
            <person name="Li M."/>
        </authorList>
    </citation>
    <scope>NUCLEOTIDE SEQUENCE [LARGE SCALE GENOMIC DNA]</scope>
    <source>
        <strain evidence="2">HyVt-527</strain>
    </source>
</reference>
<dbReference type="Proteomes" id="UP000886124">
    <property type="component" value="Unassembled WGS sequence"/>
</dbReference>
<keyword evidence="1" id="KW-1133">Transmembrane helix</keyword>
<keyword evidence="1" id="KW-0812">Transmembrane</keyword>
<evidence type="ECO:0000256" key="1">
    <source>
        <dbReference type="SAM" id="Phobius"/>
    </source>
</evidence>
<comment type="caution">
    <text evidence="2">The sequence shown here is derived from an EMBL/GenBank/DDBJ whole genome shotgun (WGS) entry which is preliminary data.</text>
</comment>
<keyword evidence="1" id="KW-0472">Membrane</keyword>
<evidence type="ECO:0008006" key="3">
    <source>
        <dbReference type="Google" id="ProtNLM"/>
    </source>
</evidence>